<sequence length="422" mass="46795">MTMQVSFERIDITPALPVRLSGFGKVRWAETAHDPLFARLLLFSGEQETLWIQLDWCAADSMIFDQVADLTGIHQPHLIISATHTHSGPCGTVRCDQGILKGLEPVFGDVNACYIAETARRIAKAVERLRQTKQAFQWRLVRGTVAGLGTDRHDPLLPCDQNAFVLELITEEGRRCLWTRMACHPTVLNGDNLELTADFPGALEACFDAVEMVAFVNGSCGDMSTRFTRQQSSFAEMERLAQLAADQLKSLLAQPVPFTPGEKLTLKIHQRTFRVKAKVLDSVEVAEAQVSTLKAQVEQARKEGADAHALRLLESLKEGAENNLLSCRNASGLREIALSVSCIQLPSLNLITVPVELFSKLSNPVKAEWNAEFIGYTNGYALYMADENAFDQQFYEAMSSPFEKGAGEELIRQIGSWLLTLH</sequence>
<dbReference type="RefSeq" id="WP_154239874.1">
    <property type="nucleotide sequence ID" value="NZ_CALJPI010000194.1"/>
</dbReference>
<comment type="caution">
    <text evidence="1">The sequence shown here is derived from an EMBL/GenBank/DDBJ whole genome shotgun (WGS) entry which is preliminary data.</text>
</comment>
<dbReference type="EMBL" id="WKPI01000031">
    <property type="protein sequence ID" value="MSC34290.1"/>
    <property type="molecule type" value="Genomic_DNA"/>
</dbReference>
<evidence type="ECO:0008006" key="5">
    <source>
        <dbReference type="Google" id="ProtNLM"/>
    </source>
</evidence>
<name>A0A6N7SAB9_9FIRM</name>
<reference evidence="3 4" key="1">
    <citation type="journal article" date="2019" name="Nat. Med.">
        <title>A library of human gut bacterial isolates paired with longitudinal multiomics data enables mechanistic microbiome research.</title>
        <authorList>
            <person name="Poyet M."/>
            <person name="Groussin M."/>
            <person name="Gibbons S.M."/>
            <person name="Avila-Pacheco J."/>
            <person name="Jiang X."/>
            <person name="Kearney S.M."/>
            <person name="Perrotta A.R."/>
            <person name="Berdy B."/>
            <person name="Zhao S."/>
            <person name="Lieberman T.D."/>
            <person name="Swanson P.K."/>
            <person name="Smith M."/>
            <person name="Roesemann S."/>
            <person name="Alexander J.E."/>
            <person name="Rich S.A."/>
            <person name="Livny J."/>
            <person name="Vlamakis H."/>
            <person name="Clish C."/>
            <person name="Bullock K."/>
            <person name="Deik A."/>
            <person name="Scott J."/>
            <person name="Pierce K.A."/>
            <person name="Xavier R.J."/>
            <person name="Alm E.J."/>
        </authorList>
    </citation>
    <scope>NUCLEOTIDE SEQUENCE [LARGE SCALE GENOMIC DNA]</scope>
    <source>
        <strain evidence="1 3">BIOML-A4</strain>
        <strain evidence="2 4">BIOML-A5</strain>
    </source>
</reference>
<accession>A0A6N7SAB9</accession>
<dbReference type="Proteomes" id="UP000433575">
    <property type="component" value="Unassembled WGS sequence"/>
</dbReference>
<evidence type="ECO:0000313" key="2">
    <source>
        <dbReference type="EMBL" id="MSC34290.1"/>
    </source>
</evidence>
<evidence type="ECO:0000313" key="3">
    <source>
        <dbReference type="Proteomes" id="UP000433575"/>
    </source>
</evidence>
<dbReference type="EMBL" id="WKPJ01000029">
    <property type="protein sequence ID" value="MSA90560.1"/>
    <property type="molecule type" value="Genomic_DNA"/>
</dbReference>
<dbReference type="Proteomes" id="UP000480929">
    <property type="component" value="Unassembled WGS sequence"/>
</dbReference>
<protein>
    <recommendedName>
        <fullName evidence="5">Neutral/alkaline non-lysosomal ceramidase N-terminal domain-containing protein</fullName>
    </recommendedName>
</protein>
<dbReference type="OrthoDB" id="337762at2"/>
<gene>
    <name evidence="2" type="ORF">GKD88_14275</name>
    <name evidence="1" type="ORF">GKE08_14605</name>
</gene>
<dbReference type="AlphaFoldDB" id="A0A6N7SAB9"/>
<proteinExistence type="predicted"/>
<keyword evidence="4" id="KW-1185">Reference proteome</keyword>
<organism evidence="1 3">
    <name type="scientific">Holdemania massiliensis</name>
    <dbReference type="NCBI Taxonomy" id="1468449"/>
    <lineage>
        <taxon>Bacteria</taxon>
        <taxon>Bacillati</taxon>
        <taxon>Bacillota</taxon>
        <taxon>Erysipelotrichia</taxon>
        <taxon>Erysipelotrichales</taxon>
        <taxon>Erysipelotrichaceae</taxon>
        <taxon>Holdemania</taxon>
    </lineage>
</organism>
<evidence type="ECO:0000313" key="4">
    <source>
        <dbReference type="Proteomes" id="UP000480929"/>
    </source>
</evidence>
<evidence type="ECO:0000313" key="1">
    <source>
        <dbReference type="EMBL" id="MSA90560.1"/>
    </source>
</evidence>